<protein>
    <submittedName>
        <fullName evidence="2">Uncharacterized protein</fullName>
    </submittedName>
</protein>
<organism evidence="2 3">
    <name type="scientific">Nocardiopsis flavescens</name>
    <dbReference type="NCBI Taxonomy" id="758803"/>
    <lineage>
        <taxon>Bacteria</taxon>
        <taxon>Bacillati</taxon>
        <taxon>Actinomycetota</taxon>
        <taxon>Actinomycetes</taxon>
        <taxon>Streptosporangiales</taxon>
        <taxon>Nocardiopsidaceae</taxon>
        <taxon>Nocardiopsis</taxon>
    </lineage>
</organism>
<feature type="region of interest" description="Disordered" evidence="1">
    <location>
        <begin position="43"/>
        <end position="75"/>
    </location>
</feature>
<sequence length="313" mass="32452">MSLPHPLWCSITGFAYGHNAMGFRVIYPTTPRLGVTKGSHNNVSAASGHHRPYIRPENRPSAITPPATPYDRRHTSTRVQKWTLDGQSGWYPVPASASAETAAGFVAGPKRSHPEKSGTRSRAHRTGGGTASRGTRGHQVPHRPLPSDRPTVPEPAFRSGPRLPPRAPGAPPDASTAESGGILARVSPAGPGSPGPVEADARPLGRDLPAVRAEVPPPEFRRGGRRFRPGRGGAERAPGEGTAVPRGRGAQPGARALPASPGGGSPGTGARPPAVPPARRPGARAPPGPGAGRGGDRICGERGRRPRPGRHPV</sequence>
<feature type="compositionally biased region" description="Pro residues" evidence="1">
    <location>
        <begin position="162"/>
        <end position="171"/>
    </location>
</feature>
<evidence type="ECO:0000313" key="2">
    <source>
        <dbReference type="EMBL" id="SHK78351.1"/>
    </source>
</evidence>
<name>A0A1M6VAE1_9ACTN</name>
<proteinExistence type="predicted"/>
<feature type="compositionally biased region" description="Pro residues" evidence="1">
    <location>
        <begin position="273"/>
        <end position="289"/>
    </location>
</feature>
<dbReference type="Proteomes" id="UP000184452">
    <property type="component" value="Unassembled WGS sequence"/>
</dbReference>
<keyword evidence="3" id="KW-1185">Reference proteome</keyword>
<feature type="compositionally biased region" description="Basic and acidic residues" evidence="1">
    <location>
        <begin position="294"/>
        <end position="303"/>
    </location>
</feature>
<feature type="region of interest" description="Disordered" evidence="1">
    <location>
        <begin position="105"/>
        <end position="313"/>
    </location>
</feature>
<dbReference type="STRING" id="758803.SAMN05421803_13324"/>
<evidence type="ECO:0000256" key="1">
    <source>
        <dbReference type="SAM" id="MobiDB-lite"/>
    </source>
</evidence>
<dbReference type="AlphaFoldDB" id="A0A1M6VAE1"/>
<gene>
    <name evidence="2" type="ORF">SAMN05421803_13324</name>
</gene>
<evidence type="ECO:0000313" key="3">
    <source>
        <dbReference type="Proteomes" id="UP000184452"/>
    </source>
</evidence>
<reference evidence="2 3" key="1">
    <citation type="submission" date="2016-11" db="EMBL/GenBank/DDBJ databases">
        <authorList>
            <person name="Jaros S."/>
            <person name="Januszkiewicz K."/>
            <person name="Wedrychowicz H."/>
        </authorList>
    </citation>
    <scope>NUCLEOTIDE SEQUENCE [LARGE SCALE GENOMIC DNA]</scope>
    <source>
        <strain evidence="2 3">CGMCC 4.5723</strain>
    </source>
</reference>
<dbReference type="EMBL" id="FQZK01000033">
    <property type="protein sequence ID" value="SHK78351.1"/>
    <property type="molecule type" value="Genomic_DNA"/>
</dbReference>
<feature type="compositionally biased region" description="Basic residues" evidence="1">
    <location>
        <begin position="304"/>
        <end position="313"/>
    </location>
</feature>
<accession>A0A1M6VAE1</accession>